<dbReference type="AlphaFoldDB" id="A0A0F4T1G7"/>
<dbReference type="PATRIC" id="fig|294.132.peg.4826"/>
<evidence type="ECO:0000313" key="2">
    <source>
        <dbReference type="Proteomes" id="UP000033588"/>
    </source>
</evidence>
<proteinExistence type="predicted"/>
<dbReference type="InterPro" id="IPR017734">
    <property type="entry name" value="T6SS_SciN"/>
</dbReference>
<dbReference type="NCBIfam" id="TIGR03352">
    <property type="entry name" value="VI_chp_3"/>
    <property type="match status" value="1"/>
</dbReference>
<dbReference type="EMBL" id="LACC01000041">
    <property type="protein sequence ID" value="KJZ38281.1"/>
    <property type="molecule type" value="Genomic_DNA"/>
</dbReference>
<evidence type="ECO:0000313" key="1">
    <source>
        <dbReference type="EMBL" id="KJZ38281.1"/>
    </source>
</evidence>
<dbReference type="InterPro" id="IPR038706">
    <property type="entry name" value="Type_VI_SciN-like_sf"/>
</dbReference>
<dbReference type="PANTHER" id="PTHR37625:SF4">
    <property type="entry name" value="OUTER MEMBRANE LIPOPROTEIN"/>
    <property type="match status" value="1"/>
</dbReference>
<organism evidence="1 2">
    <name type="scientific">Pseudomonas fluorescens</name>
    <dbReference type="NCBI Taxonomy" id="294"/>
    <lineage>
        <taxon>Bacteria</taxon>
        <taxon>Pseudomonadati</taxon>
        <taxon>Pseudomonadota</taxon>
        <taxon>Gammaproteobacteria</taxon>
        <taxon>Pseudomonadales</taxon>
        <taxon>Pseudomonadaceae</taxon>
        <taxon>Pseudomonas</taxon>
    </lineage>
</organism>
<dbReference type="PANTHER" id="PTHR37625">
    <property type="entry name" value="OUTER MEMBRANE LIPOPROTEIN-RELATED"/>
    <property type="match status" value="1"/>
</dbReference>
<dbReference type="OrthoDB" id="7021080at2"/>
<protein>
    <submittedName>
        <fullName evidence="1">Type VI secretion protein</fullName>
    </submittedName>
</protein>
<dbReference type="RefSeq" id="WP_046043543.1">
    <property type="nucleotide sequence ID" value="NZ_LACC01000041.1"/>
</dbReference>
<dbReference type="PROSITE" id="PS51257">
    <property type="entry name" value="PROKAR_LIPOPROTEIN"/>
    <property type="match status" value="1"/>
</dbReference>
<dbReference type="Gene3D" id="2.60.40.4150">
    <property type="entry name" value="Type VI secretion system, lipoprotein SciN"/>
    <property type="match status" value="1"/>
</dbReference>
<reference evidence="1 2" key="1">
    <citation type="submission" date="2015-03" db="EMBL/GenBank/DDBJ databases">
        <title>Comparative genomics of Pseudomonas insights into diversity of traits involved in vanlence and defense.</title>
        <authorList>
            <person name="Qin Y."/>
        </authorList>
    </citation>
    <scope>NUCLEOTIDE SEQUENCE [LARGE SCALE GENOMIC DNA]</scope>
    <source>
        <strain evidence="1 2">C8</strain>
    </source>
</reference>
<accession>A0A0F4T1G7</accession>
<comment type="caution">
    <text evidence="1">The sequence shown here is derived from an EMBL/GenBank/DDBJ whole genome shotgun (WGS) entry which is preliminary data.</text>
</comment>
<sequence length="178" mass="19434">MSRTVGNSLILTTLAVVLAGCGVTQTVSEGTASATRSIFYKQVKDLRLDFSARTAINTDVADMNAMSVPTLVRVYQLSDSKALQRASYDSLLGGDEQALAGNLLDTRALVIKPGEGAKLDVPLDKDARFVTVVALFRNPDVQRNTWRLTLNRDDLDPDRVRVIELGDNQLTLRALARD</sequence>
<dbReference type="Pfam" id="PF12790">
    <property type="entry name" value="T6SS-SciN"/>
    <property type="match status" value="1"/>
</dbReference>
<name>A0A0F4T1G7_PSEFL</name>
<dbReference type="Proteomes" id="UP000033588">
    <property type="component" value="Unassembled WGS sequence"/>
</dbReference>
<gene>
    <name evidence="1" type="ORF">VC35_26230</name>
</gene>